<dbReference type="CDD" id="cd00093">
    <property type="entry name" value="HTH_XRE"/>
    <property type="match status" value="1"/>
</dbReference>
<dbReference type="OrthoDB" id="7349669at2"/>
<dbReference type="InterPro" id="IPR032758">
    <property type="entry name" value="MqsA/HigA-2"/>
</dbReference>
<sequence length="184" mass="20303">MSEQKFCLQCDDGTLLVHGKQDLVARVGKLESTVPAVSGWHCPTCRECEFDPGEGQRFSAAVEALRIELNKQRGAALRASRKKLHLRQADAGRIFGGGVTAFSEYENGKTQPPKSTVLLFGLLDKHPELVVDVYDIAKEQFIDDVGFYTIVEIKSKKKSNSNLSEIKLVDCVILKNSIKAHSLA</sequence>
<dbReference type="RefSeq" id="WP_105727974.1">
    <property type="nucleotide sequence ID" value="NZ_PVLR01000002.1"/>
</dbReference>
<proteinExistence type="predicted"/>
<evidence type="ECO:0000259" key="1">
    <source>
        <dbReference type="PROSITE" id="PS50943"/>
    </source>
</evidence>
<dbReference type="InterPro" id="IPR010982">
    <property type="entry name" value="Lambda_DNA-bd_dom_sf"/>
</dbReference>
<evidence type="ECO:0000313" key="3">
    <source>
        <dbReference type="Proteomes" id="UP000238326"/>
    </source>
</evidence>
<name>A0A2S9KJ87_9BURK</name>
<keyword evidence="3" id="KW-1185">Reference proteome</keyword>
<accession>A0A2S9KJ87</accession>
<evidence type="ECO:0000313" key="2">
    <source>
        <dbReference type="EMBL" id="PRD70484.1"/>
    </source>
</evidence>
<dbReference type="Proteomes" id="UP000238326">
    <property type="component" value="Unassembled WGS sequence"/>
</dbReference>
<dbReference type="InterPro" id="IPR022453">
    <property type="entry name" value="Znf_MqsA-type"/>
</dbReference>
<protein>
    <submittedName>
        <fullName evidence="2">Type II toxin-antitoxin system MqsA family antitoxin</fullName>
    </submittedName>
</protein>
<reference evidence="2 3" key="1">
    <citation type="submission" date="2018-03" db="EMBL/GenBank/DDBJ databases">
        <title>Comparative genomics illustrates the genes involved in a hyperalkaliphilic mechanisms of Serpentinomonas isolated from highly-alkaline calcium-rich serpentinized springs.</title>
        <authorList>
            <person name="Suzuki S."/>
            <person name="Ishii S."/>
            <person name="Walworth N."/>
            <person name="Bird L."/>
            <person name="Kuenen J.G."/>
            <person name="Nealson K.H."/>
        </authorList>
    </citation>
    <scope>NUCLEOTIDE SEQUENCE [LARGE SCALE GENOMIC DNA]</scope>
    <source>
        <strain evidence="2 3">83</strain>
    </source>
</reference>
<dbReference type="Gene3D" id="3.10.20.860">
    <property type="match status" value="1"/>
</dbReference>
<organism evidence="2 3">
    <name type="scientific">Malikia spinosa</name>
    <dbReference type="NCBI Taxonomy" id="86180"/>
    <lineage>
        <taxon>Bacteria</taxon>
        <taxon>Pseudomonadati</taxon>
        <taxon>Pseudomonadota</taxon>
        <taxon>Betaproteobacteria</taxon>
        <taxon>Burkholderiales</taxon>
        <taxon>Comamonadaceae</taxon>
        <taxon>Malikia</taxon>
    </lineage>
</organism>
<dbReference type="Pfam" id="PF15731">
    <property type="entry name" value="MqsA_antitoxin"/>
    <property type="match status" value="1"/>
</dbReference>
<dbReference type="AlphaFoldDB" id="A0A2S9KJ87"/>
<dbReference type="NCBIfam" id="TIGR03831">
    <property type="entry name" value="YgiT_finger"/>
    <property type="match status" value="1"/>
</dbReference>
<dbReference type="SUPFAM" id="SSF47413">
    <property type="entry name" value="lambda repressor-like DNA-binding domains"/>
    <property type="match status" value="1"/>
</dbReference>
<dbReference type="InterPro" id="IPR022452">
    <property type="entry name" value="MqsA"/>
</dbReference>
<dbReference type="PROSITE" id="PS50943">
    <property type="entry name" value="HTH_CROC1"/>
    <property type="match status" value="1"/>
</dbReference>
<gene>
    <name evidence="2" type="ORF">C6P61_00535</name>
</gene>
<comment type="caution">
    <text evidence="2">The sequence shown here is derived from an EMBL/GenBank/DDBJ whole genome shotgun (WGS) entry which is preliminary data.</text>
</comment>
<dbReference type="NCBIfam" id="TIGR03830">
    <property type="entry name" value="CxxCG_CxxCG_HTH"/>
    <property type="match status" value="1"/>
</dbReference>
<dbReference type="InterPro" id="IPR001387">
    <property type="entry name" value="Cro/C1-type_HTH"/>
</dbReference>
<feature type="domain" description="HTH cro/C1-type" evidence="1">
    <location>
        <begin position="77"/>
        <end position="130"/>
    </location>
</feature>
<dbReference type="SMART" id="SM00530">
    <property type="entry name" value="HTH_XRE"/>
    <property type="match status" value="1"/>
</dbReference>
<dbReference type="Gene3D" id="1.10.260.40">
    <property type="entry name" value="lambda repressor-like DNA-binding domains"/>
    <property type="match status" value="1"/>
</dbReference>
<dbReference type="GO" id="GO:0003677">
    <property type="term" value="F:DNA binding"/>
    <property type="evidence" value="ECO:0007669"/>
    <property type="project" value="InterPro"/>
</dbReference>
<dbReference type="EMBL" id="PVLR01000002">
    <property type="protein sequence ID" value="PRD70484.1"/>
    <property type="molecule type" value="Genomic_DNA"/>
</dbReference>